<dbReference type="EMBL" id="JQ062424">
    <property type="protein sequence ID" value="AFA52593.1"/>
    <property type="molecule type" value="Genomic_DNA"/>
</dbReference>
<protein>
    <submittedName>
        <fullName evidence="2">Uncharacterized protein</fullName>
    </submittedName>
</protein>
<dbReference type="AlphaFoldDB" id="H6WBA5"/>
<accession>H6WBA5</accession>
<name>H6WBA5_VAULI</name>
<organism evidence="2">
    <name type="scientific">Vaucheria litorea</name>
    <name type="common">Yellow-green alga</name>
    <dbReference type="NCBI Taxonomy" id="109269"/>
    <lineage>
        <taxon>Eukaryota</taxon>
        <taxon>Sar</taxon>
        <taxon>Stramenopiles</taxon>
        <taxon>Ochrophyta</taxon>
        <taxon>PX clade</taxon>
        <taxon>Xanthophyceae</taxon>
        <taxon>Vaucheriales</taxon>
        <taxon>Vaucheriaceae</taxon>
        <taxon>Vaucheria</taxon>
    </lineage>
</organism>
<proteinExistence type="predicted"/>
<evidence type="ECO:0000256" key="1">
    <source>
        <dbReference type="SAM" id="MobiDB-lite"/>
    </source>
</evidence>
<feature type="region of interest" description="Disordered" evidence="1">
    <location>
        <begin position="26"/>
        <end position="105"/>
    </location>
</feature>
<sequence length="415" mass="45679">MEIYDIRVKCFRRPTQKAYNKTVPISSPPIVAENNPSESELINDLNPPVNEGKSMKMRTVAETEKLDGKLEESEKKESFEEKKVEEAKSVPKKVESPPPSKGFGKLFLKKSDRPVTLSQALSNASEKPLFEFKENLAGYLCYFSAESSNTVNQKFLRSGEIDDAVAINTLISLSDSSKENSNSVAEAIACIANPMINELVDAAVAANQKSPPACEEALMGLVRFMKVSGSVFEAVCPGIVLDPPLRYNGGSKKKQLEEIYASLSASISSENSEELMSFQKEIRDLLGIKEFKAKAIEQKAMMDALQNMVKDGGGDGSSQEQMAALLQNIGANGGPEPEMPSGPEMEAQLESFKNLVKGGQVTEEEVKELRKMYKEMGMDIDKLVKESEGNEGMMDAQGRELFDLLRQMLSQYPLK</sequence>
<reference evidence="2" key="1">
    <citation type="journal article" date="2012" name="Mol. Biol. Evol.">
        <title>Transcriptomic Evidence for the Expression of Horizontally Transferred Algal Nuclear Genes in the Photosynthetic Sea Slug, Elysia chlorotica.</title>
        <authorList>
            <person name="Pierce S.K."/>
            <person name="Fang X."/>
            <person name="Schwartz J.A."/>
            <person name="Jiang X."/>
            <person name="Zhao W."/>
            <person name="Curtis N.E."/>
            <person name="Kocot K.M."/>
            <person name="Yang B."/>
            <person name="Wang J."/>
        </authorList>
    </citation>
    <scope>NUCLEOTIDE SEQUENCE</scope>
</reference>
<feature type="compositionally biased region" description="Basic and acidic residues" evidence="1">
    <location>
        <begin position="59"/>
        <end position="95"/>
    </location>
</feature>
<evidence type="ECO:0000313" key="2">
    <source>
        <dbReference type="EMBL" id="AFA52593.1"/>
    </source>
</evidence>